<protein>
    <submittedName>
        <fullName evidence="1">Uncharacterized protein</fullName>
    </submittedName>
</protein>
<name>A0A7H0LQN5_9SPHN</name>
<organism evidence="1 2">
    <name type="scientific">Sphingomonas alpina</name>
    <dbReference type="NCBI Taxonomy" id="653931"/>
    <lineage>
        <taxon>Bacteria</taxon>
        <taxon>Pseudomonadati</taxon>
        <taxon>Pseudomonadota</taxon>
        <taxon>Alphaproteobacteria</taxon>
        <taxon>Sphingomonadales</taxon>
        <taxon>Sphingomonadaceae</taxon>
        <taxon>Sphingomonas</taxon>
    </lineage>
</organism>
<accession>A0A7H0LQN5</accession>
<dbReference type="KEGG" id="spap:H3Z74_12065"/>
<dbReference type="Proteomes" id="UP000516148">
    <property type="component" value="Chromosome"/>
</dbReference>
<proteinExistence type="predicted"/>
<evidence type="ECO:0000313" key="1">
    <source>
        <dbReference type="EMBL" id="QNQ11988.1"/>
    </source>
</evidence>
<dbReference type="EMBL" id="CP061038">
    <property type="protein sequence ID" value="QNQ11988.1"/>
    <property type="molecule type" value="Genomic_DNA"/>
</dbReference>
<keyword evidence="2" id="KW-1185">Reference proteome</keyword>
<sequence>MISTATWTPWASATFSGARHLVNLRASASPALDDWLAALPEADIDVRGHLLASVAVNSVRRSENEVTIELEALTVEE</sequence>
<dbReference type="AlphaFoldDB" id="A0A7H0LQN5"/>
<reference evidence="1 2" key="1">
    <citation type="submission" date="2020-09" db="EMBL/GenBank/DDBJ databases">
        <title>Sphingomonas sp., a new species isolated from pork steak.</title>
        <authorList>
            <person name="Heidler von Heilborn D."/>
        </authorList>
    </citation>
    <scope>NUCLEOTIDE SEQUENCE [LARGE SCALE GENOMIC DNA]</scope>
    <source>
        <strain evidence="2">S8-3T</strain>
    </source>
</reference>
<gene>
    <name evidence="1" type="ORF">H3Z74_12065</name>
</gene>
<evidence type="ECO:0000313" key="2">
    <source>
        <dbReference type="Proteomes" id="UP000516148"/>
    </source>
</evidence>